<dbReference type="InterPro" id="IPR001368">
    <property type="entry name" value="TNFR/NGFR_Cys_rich_reg"/>
</dbReference>
<dbReference type="SMART" id="SM00208">
    <property type="entry name" value="TNFR"/>
    <property type="match status" value="1"/>
</dbReference>
<evidence type="ECO:0000313" key="3">
    <source>
        <dbReference type="Proteomes" id="UP000546986"/>
    </source>
</evidence>
<protein>
    <submittedName>
        <fullName evidence="2">TNR18 factor</fullName>
    </submittedName>
</protein>
<dbReference type="GO" id="GO:0009897">
    <property type="term" value="C:external side of plasma membrane"/>
    <property type="evidence" value="ECO:0007669"/>
    <property type="project" value="TreeGrafter"/>
</dbReference>
<dbReference type="GO" id="GO:0005031">
    <property type="term" value="F:tumor necrosis factor receptor activity"/>
    <property type="evidence" value="ECO:0007669"/>
    <property type="project" value="InterPro"/>
</dbReference>
<dbReference type="EMBL" id="VXBR01010159">
    <property type="protein sequence ID" value="NXO30305.1"/>
    <property type="molecule type" value="Genomic_DNA"/>
</dbReference>
<evidence type="ECO:0000259" key="1">
    <source>
        <dbReference type="SMART" id="SM00208"/>
    </source>
</evidence>
<dbReference type="AlphaFoldDB" id="A0A7L1R030"/>
<feature type="non-terminal residue" evidence="2">
    <location>
        <position position="93"/>
    </location>
</feature>
<dbReference type="InterPro" id="IPR053107">
    <property type="entry name" value="TNFRSF18"/>
</dbReference>
<feature type="non-terminal residue" evidence="2">
    <location>
        <position position="1"/>
    </location>
</feature>
<organism evidence="2 3">
    <name type="scientific">Cisticola juncidis</name>
    <dbReference type="NCBI Taxonomy" id="52622"/>
    <lineage>
        <taxon>Eukaryota</taxon>
        <taxon>Metazoa</taxon>
        <taxon>Chordata</taxon>
        <taxon>Craniata</taxon>
        <taxon>Vertebrata</taxon>
        <taxon>Euteleostomi</taxon>
        <taxon>Archelosauria</taxon>
        <taxon>Archosauria</taxon>
        <taxon>Dinosauria</taxon>
        <taxon>Saurischia</taxon>
        <taxon>Theropoda</taxon>
        <taxon>Coelurosauria</taxon>
        <taxon>Aves</taxon>
        <taxon>Neognathae</taxon>
        <taxon>Neoaves</taxon>
        <taxon>Telluraves</taxon>
        <taxon>Australaves</taxon>
        <taxon>Passeriformes</taxon>
        <taxon>Sylvioidea</taxon>
        <taxon>Cisticolidae</taxon>
        <taxon>Cisticola</taxon>
    </lineage>
</organism>
<keyword evidence="3" id="KW-1185">Reference proteome</keyword>
<name>A0A7L1R030_9PASS</name>
<dbReference type="PRINTS" id="PR01968">
    <property type="entry name" value="TNFACTORR18"/>
</dbReference>
<proteinExistence type="predicted"/>
<sequence length="93" mass="9897">PRPCGKAKDNDCKCPPGWICSDESCPGCTEAPQCAPGSEPERTASIKFKFRCKPCQNGTYSSSGSGRCRNWTDCASSGFITLRAGNSTHNSVC</sequence>
<dbReference type="Gene3D" id="2.10.50.10">
    <property type="entry name" value="Tumor Necrosis Factor Receptor, subunit A, domain 2"/>
    <property type="match status" value="1"/>
</dbReference>
<reference evidence="2 3" key="1">
    <citation type="submission" date="2019-09" db="EMBL/GenBank/DDBJ databases">
        <title>Bird 10,000 Genomes (B10K) Project - Family phase.</title>
        <authorList>
            <person name="Zhang G."/>
        </authorList>
    </citation>
    <scope>NUCLEOTIDE SEQUENCE [LARGE SCALE GENOMIC DNA]</scope>
    <source>
        <strain evidence="2">B10K-DU-002-30</strain>
        <tissue evidence="2">Muscle</tissue>
    </source>
</reference>
<dbReference type="GO" id="GO:0045785">
    <property type="term" value="P:positive regulation of cell adhesion"/>
    <property type="evidence" value="ECO:0007669"/>
    <property type="project" value="TreeGrafter"/>
</dbReference>
<dbReference type="PANTHER" id="PTHR47388:SF1">
    <property type="entry name" value="TUMOR NECROSIS FACTOR RECEPTOR SUPERFAMILY MEMBER 18"/>
    <property type="match status" value="1"/>
</dbReference>
<gene>
    <name evidence="2" type="primary">Tnfrsf18</name>
    <name evidence="2" type="ORF">CISJUN_R02845</name>
</gene>
<evidence type="ECO:0000313" key="2">
    <source>
        <dbReference type="EMBL" id="NXO30305.1"/>
    </source>
</evidence>
<accession>A0A7L1R030</accession>
<comment type="caution">
    <text evidence="2">The sequence shown here is derived from an EMBL/GenBank/DDBJ whole genome shotgun (WGS) entry which is preliminary data.</text>
</comment>
<dbReference type="PANTHER" id="PTHR47388">
    <property type="entry name" value="TUMOR NECROSIS FACTOR RECEPTOR SUPERFAMILY MEMBER 18"/>
    <property type="match status" value="1"/>
</dbReference>
<dbReference type="SUPFAM" id="SSF57586">
    <property type="entry name" value="TNF receptor-like"/>
    <property type="match status" value="1"/>
</dbReference>
<dbReference type="Proteomes" id="UP000546986">
    <property type="component" value="Unassembled WGS sequence"/>
</dbReference>
<dbReference type="InterPro" id="IPR022318">
    <property type="entry name" value="TNFR_18"/>
</dbReference>
<feature type="domain" description="TNFR-Cys" evidence="1">
    <location>
        <begin position="55"/>
        <end position="93"/>
    </location>
</feature>
<dbReference type="GO" id="GO:0043066">
    <property type="term" value="P:negative regulation of apoptotic process"/>
    <property type="evidence" value="ECO:0007669"/>
    <property type="project" value="InterPro"/>
</dbReference>
<dbReference type="Pfam" id="PF00020">
    <property type="entry name" value="TNFR_c6"/>
    <property type="match status" value="1"/>
</dbReference>